<evidence type="ECO:0000259" key="9">
    <source>
        <dbReference type="Pfam" id="PF20578"/>
    </source>
</evidence>
<dbReference type="InterPro" id="IPR006710">
    <property type="entry name" value="Glyco_hydro_43"/>
</dbReference>
<feature type="chain" id="PRO_5018296246" evidence="7">
    <location>
        <begin position="25"/>
        <end position="1102"/>
    </location>
</feature>
<dbReference type="InterPro" id="IPR023296">
    <property type="entry name" value="Glyco_hydro_beta-prop_sf"/>
</dbReference>
<reference evidence="10 11" key="1">
    <citation type="submission" date="2018-11" db="EMBL/GenBank/DDBJ databases">
        <title>Genomic Encyclopedia of Type Strains, Phase IV (KMG-IV): sequencing the most valuable type-strain genomes for metagenomic binning, comparative biology and taxonomic classification.</title>
        <authorList>
            <person name="Goeker M."/>
        </authorList>
    </citation>
    <scope>NUCLEOTIDE SEQUENCE [LARGE SCALE GENOMIC DNA]</scope>
    <source>
        <strain evidence="10 11">DSM 21945</strain>
    </source>
</reference>
<dbReference type="InterPro" id="IPR032291">
    <property type="entry name" value="Abn2_C"/>
</dbReference>
<protein>
    <submittedName>
        <fullName evidence="10">Arabinan endo-1,5-alpha-L-arabinosidase</fullName>
    </submittedName>
</protein>
<proteinExistence type="inferred from homology"/>
<evidence type="ECO:0000256" key="1">
    <source>
        <dbReference type="ARBA" id="ARBA00004834"/>
    </source>
</evidence>
<dbReference type="GO" id="GO:0004553">
    <property type="term" value="F:hydrolase activity, hydrolyzing O-glycosyl compounds"/>
    <property type="evidence" value="ECO:0007669"/>
    <property type="project" value="InterPro"/>
</dbReference>
<evidence type="ECO:0000259" key="8">
    <source>
        <dbReference type="Pfam" id="PF16369"/>
    </source>
</evidence>
<keyword evidence="11" id="KW-1185">Reference proteome</keyword>
<dbReference type="Pfam" id="PF20578">
    <property type="entry name" value="aBig_2"/>
    <property type="match status" value="2"/>
</dbReference>
<feature type="domain" description="Atrophied bacterial Ig" evidence="9">
    <location>
        <begin position="808"/>
        <end position="887"/>
    </location>
</feature>
<dbReference type="PANTHER" id="PTHR43301">
    <property type="entry name" value="ARABINAN ENDO-1,5-ALPHA-L-ARABINOSIDASE"/>
    <property type="match status" value="1"/>
</dbReference>
<evidence type="ECO:0000313" key="11">
    <source>
        <dbReference type="Proteomes" id="UP000268033"/>
    </source>
</evidence>
<dbReference type="SUPFAM" id="SSF75005">
    <property type="entry name" value="Arabinanase/levansucrase/invertase"/>
    <property type="match status" value="1"/>
</dbReference>
<evidence type="ECO:0000256" key="5">
    <source>
        <dbReference type="PIRSR" id="PIRSR606710-1"/>
    </source>
</evidence>
<evidence type="ECO:0000313" key="10">
    <source>
        <dbReference type="EMBL" id="ROQ29991.1"/>
    </source>
</evidence>
<dbReference type="Pfam" id="PF04616">
    <property type="entry name" value="Glyco_hydro_43"/>
    <property type="match status" value="1"/>
</dbReference>
<dbReference type="Proteomes" id="UP000268033">
    <property type="component" value="Unassembled WGS sequence"/>
</dbReference>
<dbReference type="InterPro" id="IPR046780">
    <property type="entry name" value="aBig_2"/>
</dbReference>
<name>A0A3N1PS97_9GAMM</name>
<dbReference type="STRING" id="584787.GCA_001247655_02335"/>
<comment type="similarity">
    <text evidence="2">Belongs to the glycosyl hydrolase 43 family.</text>
</comment>
<dbReference type="AlphaFoldDB" id="A0A3N1PS97"/>
<dbReference type="SUPFAM" id="SSF49899">
    <property type="entry name" value="Concanavalin A-like lectins/glucanases"/>
    <property type="match status" value="2"/>
</dbReference>
<feature type="active site" description="Proton acceptor" evidence="5">
    <location>
        <position position="60"/>
    </location>
</feature>
<keyword evidence="3" id="KW-0378">Hydrolase</keyword>
<accession>A0A3N1PS97</accession>
<dbReference type="PANTHER" id="PTHR43301:SF3">
    <property type="entry name" value="ARABINAN ENDO-1,5-ALPHA-L-ARABINOSIDASE A-RELATED"/>
    <property type="match status" value="1"/>
</dbReference>
<comment type="pathway">
    <text evidence="1">Glycan metabolism; L-arabinan degradation.</text>
</comment>
<evidence type="ECO:0000256" key="2">
    <source>
        <dbReference type="ARBA" id="ARBA00009865"/>
    </source>
</evidence>
<dbReference type="Pfam" id="PF13385">
    <property type="entry name" value="Laminin_G_3"/>
    <property type="match status" value="2"/>
</dbReference>
<gene>
    <name evidence="10" type="ORF">EDC28_102370</name>
</gene>
<dbReference type="Gene3D" id="2.115.10.20">
    <property type="entry name" value="Glycosyl hydrolase domain, family 43"/>
    <property type="match status" value="1"/>
</dbReference>
<evidence type="ECO:0000256" key="3">
    <source>
        <dbReference type="ARBA" id="ARBA00022801"/>
    </source>
</evidence>
<keyword evidence="4" id="KW-0326">Glycosidase</keyword>
<feature type="site" description="Important for catalytic activity, responsible for pKa modulation of the active site Glu and correct orientation of both the proton donor and substrate" evidence="6">
    <location>
        <position position="204"/>
    </location>
</feature>
<dbReference type="GO" id="GO:0005975">
    <property type="term" value="P:carbohydrate metabolic process"/>
    <property type="evidence" value="ECO:0007669"/>
    <property type="project" value="InterPro"/>
</dbReference>
<dbReference type="RefSeq" id="WP_123420819.1">
    <property type="nucleotide sequence ID" value="NZ_RJUL01000002.1"/>
</dbReference>
<dbReference type="InterPro" id="IPR013320">
    <property type="entry name" value="ConA-like_dom_sf"/>
</dbReference>
<organism evidence="10 11">
    <name type="scientific">Gallaecimonas pentaromativorans</name>
    <dbReference type="NCBI Taxonomy" id="584787"/>
    <lineage>
        <taxon>Bacteria</taxon>
        <taxon>Pseudomonadati</taxon>
        <taxon>Pseudomonadota</taxon>
        <taxon>Gammaproteobacteria</taxon>
        <taxon>Enterobacterales</taxon>
        <taxon>Gallaecimonadaceae</taxon>
        <taxon>Gallaecimonas</taxon>
    </lineage>
</organism>
<evidence type="ECO:0000256" key="4">
    <source>
        <dbReference type="ARBA" id="ARBA00023295"/>
    </source>
</evidence>
<evidence type="ECO:0000256" key="6">
    <source>
        <dbReference type="PIRSR" id="PIRSR606710-2"/>
    </source>
</evidence>
<sequence>MNTKALLTLGLLLGLGGCGGGSSATDASTDNSNSSGETVQTYANPTLAGEVSFSNVSVHDPSIVRDDAGTYYIFGSHLAEAKSSDLMNWTLLATDVTDDNPLFDTYSSQVAEGIAWTGGHVGSWAPDVIKLADGRYYFYYDFCGSVDSGDCDSSRSYIGVAVSDSIEGPYQNLGLILKTGMTAAEGTGADGQVYNGNLDPNAIDPDVFYDNDGQLWMVYGSYSGGIWILKMDDSTGFPVAGQGYGTHLTGGYFSAIEGPNILYNADTGYYYLFTSFGGYAQNDGYNLRVSRSREPDGPYLDVEGNDMIAASGSWSAIAPYGEKIMAGNLFKANAGDPGSDHGYMSPGHNSTYYDAATGHYYLVMHTRFLDSGEYHEVRVHQLLFNADGWPVAAPLRYVPLDGDNIVDAVDVQGDYQFIDLGKDINTSAKASGYLSLAADGVIGGQYSGSYSLGDDNQITLIIDNLGTFKGVLSWQYNDNIGQLVPTFSAVGEDGANVWGSQLPAATTTEVLQSIANSLSYANQTSASLTLPTLGSRGATISWQSSNSEVIASDGTVTRPNVGEGDQTVTLTATITLNGQTQTVTFTIRVPARHQYNRSAWYSFDSDLRDRLGLHGAGSATGATPDSSDGTVQFASGLTGNALWLDGSAGVRLPDGLIDSNQYTVSLWLDPAALSQYSTAFFGAQATDNWLSLVPWSWDGNTMLWSGSQSWYDASAGRQIATDSWSHLAFAVDHGHVTVFLNGSAVYSGSDFPDLFTGQSGVFTLGVNYWDAPYNGLIDELKVYDAALSGEEITALDIDHDSSSELLALAAAKLDVGDTSAVKASLSLPTTGEFASAISWQSSNSAVLANDGTVTQPSASQGDTTVTLTATLSLDGLSTSKAFSVTVRSLGAPTPVAEYDFDNDDLTDSQGNFAAGTVVGATLGSSGGSVSYASGVVGQALVLDGSSGVALPNNLITDNSYSVSLWLKPSALTQYSSAFFAYASSASWISLVPMGVDGVSKHSMLWSGEAWYDTDMGEQIPTDSWSQLAFVVNNGSVAVYLNGVLVFTGSGYPDIFSGADPTGFALGVNFWDIPYQGLVDEVKIFNDALSDSDVLSLYQQGQN</sequence>
<dbReference type="Gene3D" id="2.40.128.10">
    <property type="match status" value="1"/>
</dbReference>
<feature type="domain" description="Atrophied bacterial Ig" evidence="9">
    <location>
        <begin position="516"/>
        <end position="591"/>
    </location>
</feature>
<dbReference type="EMBL" id="RJUL01000002">
    <property type="protein sequence ID" value="ROQ29991.1"/>
    <property type="molecule type" value="Genomic_DNA"/>
</dbReference>
<dbReference type="Gene3D" id="2.60.120.200">
    <property type="match status" value="2"/>
</dbReference>
<evidence type="ECO:0000256" key="7">
    <source>
        <dbReference type="SAM" id="SignalP"/>
    </source>
</evidence>
<keyword evidence="7" id="KW-0732">Signal</keyword>
<feature type="domain" description="Extracellular endo-alpha-(1-&gt;5)-L-arabinanase C-terminal" evidence="8">
    <location>
        <begin position="394"/>
        <end position="499"/>
    </location>
</feature>
<feature type="signal peptide" evidence="7">
    <location>
        <begin position="1"/>
        <end position="24"/>
    </location>
</feature>
<dbReference type="PROSITE" id="PS51257">
    <property type="entry name" value="PROKAR_LIPOPROTEIN"/>
    <property type="match status" value="1"/>
</dbReference>
<dbReference type="InterPro" id="IPR050727">
    <property type="entry name" value="GH43_arabinanases"/>
</dbReference>
<comment type="caution">
    <text evidence="10">The sequence shown here is derived from an EMBL/GenBank/DDBJ whole genome shotgun (WGS) entry which is preliminary data.</text>
</comment>
<feature type="active site" description="Proton donor" evidence="5">
    <location>
        <position position="257"/>
    </location>
</feature>
<dbReference type="Pfam" id="PF16369">
    <property type="entry name" value="GH43_C"/>
    <property type="match status" value="1"/>
</dbReference>